<protein>
    <submittedName>
        <fullName evidence="5">Mannose-1-phosphate guanylyltransferase/mannose-6-phosphate isomerase</fullName>
    </submittedName>
</protein>
<proteinExistence type="inferred from homology"/>
<evidence type="ECO:0000256" key="2">
    <source>
        <dbReference type="ARBA" id="ARBA00023235"/>
    </source>
</evidence>
<dbReference type="Pfam" id="PF22640">
    <property type="entry name" value="ManC_GMP_beta-helix"/>
    <property type="match status" value="1"/>
</dbReference>
<dbReference type="InterPro" id="IPR010819">
    <property type="entry name" value="AGE/CE"/>
</dbReference>
<dbReference type="Gene3D" id="1.50.10.10">
    <property type="match status" value="1"/>
</dbReference>
<dbReference type="EMBL" id="JACIDM010000003">
    <property type="protein sequence ID" value="MBB4084138.1"/>
    <property type="molecule type" value="Genomic_DNA"/>
</dbReference>
<name>A0A7W6NQP4_9CAUL</name>
<gene>
    <name evidence="5" type="ORF">GGR12_003026</name>
</gene>
<dbReference type="Pfam" id="PF00483">
    <property type="entry name" value="NTP_transferase"/>
    <property type="match status" value="1"/>
</dbReference>
<feature type="domain" description="Nucleotidyl transferase" evidence="3">
    <location>
        <begin position="5"/>
        <end position="272"/>
    </location>
</feature>
<dbReference type="GO" id="GO:0004475">
    <property type="term" value="F:mannose-1-phosphate guanylyltransferase (GTP) activity"/>
    <property type="evidence" value="ECO:0007669"/>
    <property type="project" value="InterPro"/>
</dbReference>
<comment type="similarity">
    <text evidence="1">Belongs to the N-acylglucosamine 2-epimerase family.</text>
</comment>
<keyword evidence="2 5" id="KW-0413">Isomerase</keyword>
<dbReference type="SUPFAM" id="SSF48208">
    <property type="entry name" value="Six-hairpin glycosidases"/>
    <property type="match status" value="1"/>
</dbReference>
<accession>A0A7W6NQP4</accession>
<sequence length="732" mass="78311">MKVYPVIMCGGAGSRLWPASRPGRPKQFLPLTGARSLFQETVLRVAPLAGEGDVVVVAGLGHADAIASELAAIGVDATILLEPEARDSGPAMAAAAAFIQRRDPDGVAAIIASDHHIPDADAFRAAVRTAAEEAARGRIVTLGVTPTWPSSAYGYICPESPGLSPVKRFVEKPDAATAARYLDDGFLWNSGNFIVSAAALLDELARHAPGIAEAARAALPADLSGGLVRLTDAFRSAPRISIDYAVMEKSDRTSVLPVDFEWSDVGAWDSVLATGAGHMGLHIGVDSINTLVRAADGMVVATLGVSNIAVIAESDAVLVCDLSRAQDVKVIVDRVKAEAPRHADVPAASEIAPFQRFGDWMRTAALPLWATLGTHADGAFVETLTLEGRAAETRRRARVQSRQIYVFARAGAQGWAGPWRERVERGLNRFLDGYVRADGAVRNALNTDGSVLDDAALLYEQAFALLALSAVHAAGIETARCEAQAAVMLERLLAERLPNGGWREGGDHPFQANANMHLFEAAQAWAARGVDPRWDDIADAVAELAMTRFIDADGGFLREFFDADWRPAPGEDGRLVEPGHQFEWSWLLSRHALARGDDRIMAAAKRLYVHGLRGVDPRRGVAVDELDDSLSIRSGRARLWPQTEWLRAALAMADLAEGSEREQRLAEARKAATALALYLQPNGTWRDKLEASGAFVDEPAPASSLYHIVGAFDQVCRAASDGLVPAAPTGLN</sequence>
<dbReference type="AlphaFoldDB" id="A0A7W6NQP4"/>
<reference evidence="5 6" key="1">
    <citation type="submission" date="2020-08" db="EMBL/GenBank/DDBJ databases">
        <title>Genomic Encyclopedia of Type Strains, Phase IV (KMG-IV): sequencing the most valuable type-strain genomes for metagenomic binning, comparative biology and taxonomic classification.</title>
        <authorList>
            <person name="Goeker M."/>
        </authorList>
    </citation>
    <scope>NUCLEOTIDE SEQUENCE [LARGE SCALE GENOMIC DNA]</scope>
    <source>
        <strain evidence="5 6">DSM 23960</strain>
    </source>
</reference>
<dbReference type="InterPro" id="IPR029044">
    <property type="entry name" value="Nucleotide-diphossugar_trans"/>
</dbReference>
<dbReference type="PANTHER" id="PTHR46390:SF1">
    <property type="entry name" value="MANNOSE-1-PHOSPHATE GUANYLYLTRANSFERASE"/>
    <property type="match status" value="1"/>
</dbReference>
<evidence type="ECO:0000259" key="3">
    <source>
        <dbReference type="Pfam" id="PF00483"/>
    </source>
</evidence>
<keyword evidence="5" id="KW-0548">Nucleotidyltransferase</keyword>
<feature type="domain" description="MannoseP isomerase/GMP-like beta-helix" evidence="4">
    <location>
        <begin position="281"/>
        <end position="334"/>
    </location>
</feature>
<comment type="caution">
    <text evidence="5">The sequence shown here is derived from an EMBL/GenBank/DDBJ whole genome shotgun (WGS) entry which is preliminary data.</text>
</comment>
<dbReference type="Pfam" id="PF07221">
    <property type="entry name" value="GlcNAc_2-epim"/>
    <property type="match status" value="1"/>
</dbReference>
<dbReference type="InterPro" id="IPR049577">
    <property type="entry name" value="GMPP_N"/>
</dbReference>
<dbReference type="CDD" id="cd02509">
    <property type="entry name" value="GDP-M1P_Guanylyltransferase"/>
    <property type="match status" value="1"/>
</dbReference>
<dbReference type="GO" id="GO:0009298">
    <property type="term" value="P:GDP-mannose biosynthetic process"/>
    <property type="evidence" value="ECO:0007669"/>
    <property type="project" value="TreeGrafter"/>
</dbReference>
<dbReference type="InterPro" id="IPR012341">
    <property type="entry name" value="6hp_glycosidase-like_sf"/>
</dbReference>
<evidence type="ECO:0000313" key="5">
    <source>
        <dbReference type="EMBL" id="MBB4084138.1"/>
    </source>
</evidence>
<evidence type="ECO:0000256" key="1">
    <source>
        <dbReference type="ARBA" id="ARBA00008558"/>
    </source>
</evidence>
<dbReference type="PANTHER" id="PTHR46390">
    <property type="entry name" value="MANNOSE-1-PHOSPHATE GUANYLYLTRANSFERASE"/>
    <property type="match status" value="1"/>
</dbReference>
<dbReference type="SUPFAM" id="SSF53448">
    <property type="entry name" value="Nucleotide-diphospho-sugar transferases"/>
    <property type="match status" value="1"/>
</dbReference>
<dbReference type="Proteomes" id="UP000529946">
    <property type="component" value="Unassembled WGS sequence"/>
</dbReference>
<dbReference type="SUPFAM" id="SSF159283">
    <property type="entry name" value="Guanosine diphospho-D-mannose pyrophosphorylase/mannose-6-phosphate isomerase linker domain"/>
    <property type="match status" value="1"/>
</dbReference>
<dbReference type="RefSeq" id="WP_183205345.1">
    <property type="nucleotide sequence ID" value="NZ_BAAAER010000003.1"/>
</dbReference>
<dbReference type="Gene3D" id="3.90.550.10">
    <property type="entry name" value="Spore Coat Polysaccharide Biosynthesis Protein SpsA, Chain A"/>
    <property type="match status" value="1"/>
</dbReference>
<dbReference type="GO" id="GO:0005975">
    <property type="term" value="P:carbohydrate metabolic process"/>
    <property type="evidence" value="ECO:0007669"/>
    <property type="project" value="InterPro"/>
</dbReference>
<keyword evidence="5" id="KW-0808">Transferase</keyword>
<keyword evidence="6" id="KW-1185">Reference proteome</keyword>
<dbReference type="InterPro" id="IPR005835">
    <property type="entry name" value="NTP_transferase_dom"/>
</dbReference>
<organism evidence="5 6">
    <name type="scientific">Brevundimonas lenta</name>
    <dbReference type="NCBI Taxonomy" id="424796"/>
    <lineage>
        <taxon>Bacteria</taxon>
        <taxon>Pseudomonadati</taxon>
        <taxon>Pseudomonadota</taxon>
        <taxon>Alphaproteobacteria</taxon>
        <taxon>Caulobacterales</taxon>
        <taxon>Caulobacteraceae</taxon>
        <taxon>Brevundimonas</taxon>
    </lineage>
</organism>
<dbReference type="InterPro" id="IPR054566">
    <property type="entry name" value="ManC/GMP-like_b-helix"/>
</dbReference>
<dbReference type="InterPro" id="IPR051161">
    <property type="entry name" value="Mannose-6P_isomerase_type2"/>
</dbReference>
<evidence type="ECO:0000259" key="4">
    <source>
        <dbReference type="Pfam" id="PF22640"/>
    </source>
</evidence>
<dbReference type="InterPro" id="IPR008928">
    <property type="entry name" value="6-hairpin_glycosidase_sf"/>
</dbReference>
<dbReference type="GO" id="GO:0016853">
    <property type="term" value="F:isomerase activity"/>
    <property type="evidence" value="ECO:0007669"/>
    <property type="project" value="UniProtKB-KW"/>
</dbReference>
<evidence type="ECO:0000313" key="6">
    <source>
        <dbReference type="Proteomes" id="UP000529946"/>
    </source>
</evidence>